<dbReference type="InterPro" id="IPR013766">
    <property type="entry name" value="Thioredoxin_domain"/>
</dbReference>
<accession>A0A067MPA9</accession>
<sequence>MPVTPIIAPEQFEEVMELSKYRLIIIDFWAPWCDPRKELSSHFETMSNDESLERIGFYKIDIDALPFVAQKCKVSVMPTFKCFRNGVWAGEINGSDRDKLDKFVRAQAQKA</sequence>
<dbReference type="AlphaFoldDB" id="A0A067MPA9"/>
<dbReference type="Proteomes" id="UP000027195">
    <property type="component" value="Unassembled WGS sequence"/>
</dbReference>
<dbReference type="SUPFAM" id="SSF52833">
    <property type="entry name" value="Thioredoxin-like"/>
    <property type="match status" value="1"/>
</dbReference>
<dbReference type="InParanoid" id="A0A067MPA9"/>
<protein>
    <recommendedName>
        <fullName evidence="1">Thioredoxin domain-containing protein</fullName>
    </recommendedName>
</protein>
<proteinExistence type="predicted"/>
<dbReference type="PANTHER" id="PTHR10438">
    <property type="entry name" value="THIOREDOXIN"/>
    <property type="match status" value="1"/>
</dbReference>
<organism evidence="2 3">
    <name type="scientific">Botryobasidium botryosum (strain FD-172 SS1)</name>
    <dbReference type="NCBI Taxonomy" id="930990"/>
    <lineage>
        <taxon>Eukaryota</taxon>
        <taxon>Fungi</taxon>
        <taxon>Dikarya</taxon>
        <taxon>Basidiomycota</taxon>
        <taxon>Agaricomycotina</taxon>
        <taxon>Agaricomycetes</taxon>
        <taxon>Cantharellales</taxon>
        <taxon>Botryobasidiaceae</taxon>
        <taxon>Botryobasidium</taxon>
    </lineage>
</organism>
<dbReference type="InterPro" id="IPR050620">
    <property type="entry name" value="Thioredoxin_H-type-like"/>
</dbReference>
<dbReference type="HOGENOM" id="CLU_090389_14_5_1"/>
<dbReference type="InterPro" id="IPR036249">
    <property type="entry name" value="Thioredoxin-like_sf"/>
</dbReference>
<evidence type="ECO:0000259" key="1">
    <source>
        <dbReference type="Pfam" id="PF00085"/>
    </source>
</evidence>
<dbReference type="OrthoDB" id="2121326at2759"/>
<gene>
    <name evidence="2" type="ORF">BOTBODRAFT_30878</name>
</gene>
<evidence type="ECO:0000313" key="3">
    <source>
        <dbReference type="Proteomes" id="UP000027195"/>
    </source>
</evidence>
<name>A0A067MPA9_BOTB1</name>
<dbReference type="PANTHER" id="PTHR10438:SF463">
    <property type="entry name" value="THIOREDOXIN"/>
    <property type="match status" value="1"/>
</dbReference>
<dbReference type="CDD" id="cd02947">
    <property type="entry name" value="TRX_family"/>
    <property type="match status" value="1"/>
</dbReference>
<dbReference type="Gene3D" id="3.40.30.10">
    <property type="entry name" value="Glutaredoxin"/>
    <property type="match status" value="1"/>
</dbReference>
<dbReference type="Pfam" id="PF00085">
    <property type="entry name" value="Thioredoxin"/>
    <property type="match status" value="1"/>
</dbReference>
<feature type="domain" description="Thioredoxin" evidence="1">
    <location>
        <begin position="7"/>
        <end position="105"/>
    </location>
</feature>
<evidence type="ECO:0000313" key="2">
    <source>
        <dbReference type="EMBL" id="KDQ16550.1"/>
    </source>
</evidence>
<dbReference type="EMBL" id="KL198027">
    <property type="protein sequence ID" value="KDQ16550.1"/>
    <property type="molecule type" value="Genomic_DNA"/>
</dbReference>
<reference evidence="3" key="1">
    <citation type="journal article" date="2014" name="Proc. Natl. Acad. Sci. U.S.A.">
        <title>Extensive sampling of basidiomycete genomes demonstrates inadequacy of the white-rot/brown-rot paradigm for wood decay fungi.</title>
        <authorList>
            <person name="Riley R."/>
            <person name="Salamov A.A."/>
            <person name="Brown D.W."/>
            <person name="Nagy L.G."/>
            <person name="Floudas D."/>
            <person name="Held B.W."/>
            <person name="Levasseur A."/>
            <person name="Lombard V."/>
            <person name="Morin E."/>
            <person name="Otillar R."/>
            <person name="Lindquist E.A."/>
            <person name="Sun H."/>
            <person name="LaButti K.M."/>
            <person name="Schmutz J."/>
            <person name="Jabbour D."/>
            <person name="Luo H."/>
            <person name="Baker S.E."/>
            <person name="Pisabarro A.G."/>
            <person name="Walton J.D."/>
            <person name="Blanchette R.A."/>
            <person name="Henrissat B."/>
            <person name="Martin F."/>
            <person name="Cullen D."/>
            <person name="Hibbett D.S."/>
            <person name="Grigoriev I.V."/>
        </authorList>
    </citation>
    <scope>NUCLEOTIDE SEQUENCE [LARGE SCALE GENOMIC DNA]</scope>
    <source>
        <strain evidence="3">FD-172 SS1</strain>
    </source>
</reference>
<keyword evidence="3" id="KW-1185">Reference proteome</keyword>
<dbReference type="STRING" id="930990.A0A067MPA9"/>